<evidence type="ECO:0000313" key="3">
    <source>
        <dbReference type="Proteomes" id="UP000539175"/>
    </source>
</evidence>
<keyword evidence="3" id="KW-1185">Reference proteome</keyword>
<evidence type="ECO:0000313" key="2">
    <source>
        <dbReference type="EMBL" id="MBB6253371.1"/>
    </source>
</evidence>
<organism evidence="2 3">
    <name type="scientific">Nitrospirillum iridis</name>
    <dbReference type="NCBI Taxonomy" id="765888"/>
    <lineage>
        <taxon>Bacteria</taxon>
        <taxon>Pseudomonadati</taxon>
        <taxon>Pseudomonadota</taxon>
        <taxon>Alphaproteobacteria</taxon>
        <taxon>Rhodospirillales</taxon>
        <taxon>Azospirillaceae</taxon>
        <taxon>Nitrospirillum</taxon>
    </lineage>
</organism>
<proteinExistence type="predicted"/>
<dbReference type="GO" id="GO:0007165">
    <property type="term" value="P:signal transduction"/>
    <property type="evidence" value="ECO:0007669"/>
    <property type="project" value="InterPro"/>
</dbReference>
<reference evidence="2 3" key="1">
    <citation type="submission" date="2020-08" db="EMBL/GenBank/DDBJ databases">
        <title>Genomic Encyclopedia of Type Strains, Phase IV (KMG-IV): sequencing the most valuable type-strain genomes for metagenomic binning, comparative biology and taxonomic classification.</title>
        <authorList>
            <person name="Goeker M."/>
        </authorList>
    </citation>
    <scope>NUCLEOTIDE SEQUENCE [LARGE SCALE GENOMIC DNA]</scope>
    <source>
        <strain evidence="2 3">DSM 22198</strain>
    </source>
</reference>
<dbReference type="PROSITE" id="PS50851">
    <property type="entry name" value="CHEW"/>
    <property type="match status" value="1"/>
</dbReference>
<comment type="caution">
    <text evidence="2">The sequence shown here is derived from an EMBL/GenBank/DDBJ whole genome shotgun (WGS) entry which is preliminary data.</text>
</comment>
<name>A0A7X0B2T5_9PROT</name>
<dbReference type="Proteomes" id="UP000539175">
    <property type="component" value="Unassembled WGS sequence"/>
</dbReference>
<evidence type="ECO:0000259" key="1">
    <source>
        <dbReference type="PROSITE" id="PS50851"/>
    </source>
</evidence>
<dbReference type="Pfam" id="PF01584">
    <property type="entry name" value="CheW"/>
    <property type="match status" value="1"/>
</dbReference>
<dbReference type="Gene3D" id="2.40.50.180">
    <property type="entry name" value="CheA-289, Domain 4"/>
    <property type="match status" value="1"/>
</dbReference>
<dbReference type="InterPro" id="IPR039315">
    <property type="entry name" value="CheW"/>
</dbReference>
<dbReference type="EMBL" id="JACIIZ010000011">
    <property type="protein sequence ID" value="MBB6253371.1"/>
    <property type="molecule type" value="Genomic_DNA"/>
</dbReference>
<dbReference type="SUPFAM" id="SSF50341">
    <property type="entry name" value="CheW-like"/>
    <property type="match status" value="1"/>
</dbReference>
<feature type="domain" description="CheW-like" evidence="1">
    <location>
        <begin position="7"/>
        <end position="151"/>
    </location>
</feature>
<gene>
    <name evidence="2" type="ORF">FHS74_003940</name>
</gene>
<dbReference type="InterPro" id="IPR002545">
    <property type="entry name" value="CheW-lke_dom"/>
</dbReference>
<protein>
    <submittedName>
        <fullName evidence="2">Purine-binding chemotaxis protein CheW</fullName>
    </submittedName>
</protein>
<dbReference type="AlphaFoldDB" id="A0A7X0B2T5"/>
<dbReference type="InterPro" id="IPR036061">
    <property type="entry name" value="CheW-like_dom_sf"/>
</dbReference>
<dbReference type="Gene3D" id="2.30.30.40">
    <property type="entry name" value="SH3 Domains"/>
    <property type="match status" value="1"/>
</dbReference>
<accession>A0A7X0B2T5</accession>
<sequence>MSKTTREAQFVTLGIEREIYAVPVEAVVEILDMRPVFRIPETPTYLVGLIDVRGRGVPVIDLRLKLGLPPNATSEHSRILVLHVTINGRETALGLMADRVFEVMPLDLRQLEAPPDIGVPWRSDYIRGVGRRGDGFVIVFDLATLFTADEASVISRKALSDLAAGASIPAGVPAHPLPTAGAL</sequence>
<dbReference type="PANTHER" id="PTHR22617">
    <property type="entry name" value="CHEMOTAXIS SENSOR HISTIDINE KINASE-RELATED"/>
    <property type="match status" value="1"/>
</dbReference>
<dbReference type="SMART" id="SM00260">
    <property type="entry name" value="CheW"/>
    <property type="match status" value="1"/>
</dbReference>
<dbReference type="GO" id="GO:0006935">
    <property type="term" value="P:chemotaxis"/>
    <property type="evidence" value="ECO:0007669"/>
    <property type="project" value="InterPro"/>
</dbReference>
<dbReference type="CDD" id="cd00732">
    <property type="entry name" value="CheW"/>
    <property type="match status" value="1"/>
</dbReference>
<dbReference type="PANTHER" id="PTHR22617:SF23">
    <property type="entry name" value="CHEMOTAXIS PROTEIN CHEW"/>
    <property type="match status" value="1"/>
</dbReference>
<dbReference type="GO" id="GO:0005829">
    <property type="term" value="C:cytosol"/>
    <property type="evidence" value="ECO:0007669"/>
    <property type="project" value="TreeGrafter"/>
</dbReference>